<evidence type="ECO:0000256" key="3">
    <source>
        <dbReference type="ARBA" id="ARBA00022729"/>
    </source>
</evidence>
<comment type="subcellular location">
    <subcellularLocation>
        <location evidence="1">Cell outer membrane</location>
    </subcellularLocation>
</comment>
<dbReference type="Pfam" id="PF06629">
    <property type="entry name" value="MipA"/>
    <property type="match status" value="1"/>
</dbReference>
<feature type="chain" id="PRO_5004169727" evidence="6">
    <location>
        <begin position="21"/>
        <end position="271"/>
    </location>
</feature>
<evidence type="ECO:0000256" key="1">
    <source>
        <dbReference type="ARBA" id="ARBA00004442"/>
    </source>
</evidence>
<dbReference type="eggNOG" id="COG3713">
    <property type="taxonomic scope" value="Bacteria"/>
</dbReference>
<keyword evidence="3 6" id="KW-0732">Signal</keyword>
<dbReference type="GO" id="GO:0009279">
    <property type="term" value="C:cell outer membrane"/>
    <property type="evidence" value="ECO:0007669"/>
    <property type="project" value="UniProtKB-SubCell"/>
</dbReference>
<dbReference type="HOGENOM" id="CLU_062990_2_1_5"/>
<proteinExistence type="inferred from homology"/>
<evidence type="ECO:0000256" key="6">
    <source>
        <dbReference type="SAM" id="SignalP"/>
    </source>
</evidence>
<evidence type="ECO:0000313" key="7">
    <source>
        <dbReference type="EMBL" id="ABI75445.1"/>
    </source>
</evidence>
<dbReference type="PANTHER" id="PTHR38776">
    <property type="entry name" value="MLTA-INTERACTING PROTEIN-RELATED"/>
    <property type="match status" value="1"/>
</dbReference>
<dbReference type="STRING" id="228405.HNE_2400"/>
<gene>
    <name evidence="7" type="ordered locus">HNE_2400</name>
</gene>
<dbReference type="PANTHER" id="PTHR38776:SF1">
    <property type="entry name" value="MLTA-INTERACTING PROTEIN-RELATED"/>
    <property type="match status" value="1"/>
</dbReference>
<feature type="signal peptide" evidence="6">
    <location>
        <begin position="1"/>
        <end position="20"/>
    </location>
</feature>
<evidence type="ECO:0000313" key="8">
    <source>
        <dbReference type="Proteomes" id="UP000001959"/>
    </source>
</evidence>
<organism evidence="7 8">
    <name type="scientific">Hyphomonas neptunium (strain ATCC 15444)</name>
    <dbReference type="NCBI Taxonomy" id="228405"/>
    <lineage>
        <taxon>Bacteria</taxon>
        <taxon>Pseudomonadati</taxon>
        <taxon>Pseudomonadota</taxon>
        <taxon>Alphaproteobacteria</taxon>
        <taxon>Hyphomonadales</taxon>
        <taxon>Hyphomonadaceae</taxon>
        <taxon>Hyphomonas</taxon>
    </lineage>
</organism>
<dbReference type="AlphaFoldDB" id="Q0BZJ8"/>
<keyword evidence="5" id="KW-0998">Cell outer membrane</keyword>
<accession>Q0BZJ8</accession>
<dbReference type="Proteomes" id="UP000001959">
    <property type="component" value="Chromosome"/>
</dbReference>
<reference evidence="7 8" key="1">
    <citation type="journal article" date="2006" name="J. Bacteriol.">
        <title>Comparative genomic evidence for a close relationship between the dimorphic prosthecate bacteria Hyphomonas neptunium and Caulobacter crescentus.</title>
        <authorList>
            <person name="Badger J.H."/>
            <person name="Hoover T.R."/>
            <person name="Brun Y.V."/>
            <person name="Weiner R.M."/>
            <person name="Laub M.T."/>
            <person name="Alexandre G."/>
            <person name="Mrazek J."/>
            <person name="Ren Q."/>
            <person name="Paulsen I.T."/>
            <person name="Nelson K.E."/>
            <person name="Khouri H.M."/>
            <person name="Radune D."/>
            <person name="Sosa J."/>
            <person name="Dodson R.J."/>
            <person name="Sullivan S.A."/>
            <person name="Rosovitz M.J."/>
            <person name="Madupu R."/>
            <person name="Brinkac L.M."/>
            <person name="Durkin A.S."/>
            <person name="Daugherty S.C."/>
            <person name="Kothari S.P."/>
            <person name="Giglio M.G."/>
            <person name="Zhou L."/>
            <person name="Haft D.H."/>
            <person name="Selengut J.D."/>
            <person name="Davidsen T.M."/>
            <person name="Yang Q."/>
            <person name="Zafar N."/>
            <person name="Ward N.L."/>
        </authorList>
    </citation>
    <scope>NUCLEOTIDE SEQUENCE [LARGE SCALE GENOMIC DNA]</scope>
    <source>
        <strain evidence="7 8">ATCC 15444</strain>
    </source>
</reference>
<evidence type="ECO:0000256" key="5">
    <source>
        <dbReference type="ARBA" id="ARBA00023237"/>
    </source>
</evidence>
<dbReference type="KEGG" id="hne:HNE_2400"/>
<protein>
    <submittedName>
        <fullName evidence="7">Putative MltA-interacting protein MipA</fullName>
    </submittedName>
</protein>
<keyword evidence="4" id="KW-0472">Membrane</keyword>
<dbReference type="EMBL" id="CP000158">
    <property type="protein sequence ID" value="ABI75445.1"/>
    <property type="molecule type" value="Genomic_DNA"/>
</dbReference>
<dbReference type="InterPro" id="IPR010583">
    <property type="entry name" value="MipA"/>
</dbReference>
<evidence type="ECO:0000256" key="2">
    <source>
        <dbReference type="ARBA" id="ARBA00005722"/>
    </source>
</evidence>
<name>Q0BZJ8_HYPNA</name>
<comment type="similarity">
    <text evidence="2">Belongs to the MipA/OmpV family.</text>
</comment>
<keyword evidence="8" id="KW-1185">Reference proteome</keyword>
<evidence type="ECO:0000256" key="4">
    <source>
        <dbReference type="ARBA" id="ARBA00023136"/>
    </source>
</evidence>
<dbReference type="RefSeq" id="WP_011647393.1">
    <property type="nucleotide sequence ID" value="NC_008358.1"/>
</dbReference>
<sequence length="271" mass="28179">MVRIILIGAAALAFPAIAVAQPAPSDGWAVTLGAGALYSPTYEGDDDYSLKLLPNVQLRYGDRFFASVQEGAGYNLVNGETLRAGPIARIRFSRDESGDETFAISGGETGDLRGLGDVDTSIELGGFVEYELGAATLSAEVRQAVSGHDGLVADIGARWSGVSTAFGPPVIWSAGPRLRLVDDPYTSAYFGVTPSQAAASGLPEYEAGGGLHSYGVGATAILPLSRDGAWSAVFLAGYDKLSGDAADAPLVQLRGDEDQATLGMFISYTFQ</sequence>